<dbReference type="RefSeq" id="XP_052132669.1">
    <property type="nucleotide sequence ID" value="XM_052276709.1"/>
</dbReference>
<name>A0A9C6XCL8_FRAOC</name>
<evidence type="ECO:0000313" key="1">
    <source>
        <dbReference type="Proteomes" id="UP000504606"/>
    </source>
</evidence>
<dbReference type="AlphaFoldDB" id="A0A9C6XCL8"/>
<feature type="non-terminal residue" evidence="2">
    <location>
        <position position="177"/>
    </location>
</feature>
<accession>A0A9C6XCL8</accession>
<dbReference type="Proteomes" id="UP000504606">
    <property type="component" value="Unplaced"/>
</dbReference>
<proteinExistence type="predicted"/>
<reference evidence="2" key="2">
    <citation type="submission" date="2025-08" db="UniProtKB">
        <authorList>
            <consortium name="RefSeq"/>
        </authorList>
    </citation>
    <scope>IDENTIFICATION</scope>
    <source>
        <tissue evidence="2">Whole organism</tissue>
    </source>
</reference>
<keyword evidence="1" id="KW-1185">Reference proteome</keyword>
<sequence>MVMYVANNNQAMTVTLADTPCQKKYRDLTVQCRPDETQLFVQSTGVGYALINLGAGRKEWLWGPTLSAGDQVTLKMRVASSRYTSSLYVGLCWWHECATVVIATPASAGTGNLAFGSGFTVSNNPNDDFSVTYQDLPREEVWAEGEYDFTVAFHPAGLLQVWLRPDTVAQVPMLPWK</sequence>
<reference evidence="2" key="1">
    <citation type="journal article" date="2018" name="Proc. Natl. Acad. Sci. U.S.A.">
        <title>Phylogenomics and the evolution of hemipteroid insects.</title>
        <authorList>
            <person name="Johnson K.P."/>
            <person name="Dietrich C.H."/>
            <person name="Friedrich F."/>
            <person name="Beutel R.G."/>
            <person name="Wipfler B."/>
            <person name="Peters R.S."/>
            <person name="Allen J.M."/>
            <person name="Petersen M."/>
            <person name="Donath A."/>
            <person name="Walden K.K."/>
            <person name="Kozlov A.M."/>
            <person name="Podsiadlowski L."/>
            <person name="Mayer C."/>
            <person name="Meusemann K."/>
            <person name="Vasilikopoulos A."/>
            <person name="Waterhouse R.M."/>
            <person name="Cameron S.L."/>
            <person name="Weirauch C."/>
            <person name="Swanson D.R."/>
            <person name="Percy D.M."/>
            <person name="Hardy N.B."/>
            <person name="Terry I."/>
            <person name="Liu S."/>
            <person name="Zhou X."/>
            <person name="Misof B."/>
            <person name="Robertson H.M."/>
            <person name="Yoshizawa K."/>
        </authorList>
    </citation>
    <scope>NUCLEOTIDE SEQUENCE</scope>
    <source>
        <tissue evidence="2">Whole organism</tissue>
    </source>
</reference>
<gene>
    <name evidence="2" type="primary">LOC113213755</name>
</gene>
<dbReference type="KEGG" id="foc:113213755"/>
<organism evidence="1 2">
    <name type="scientific">Frankliniella occidentalis</name>
    <name type="common">Western flower thrips</name>
    <name type="synonym">Euthrips occidentalis</name>
    <dbReference type="NCBI Taxonomy" id="133901"/>
    <lineage>
        <taxon>Eukaryota</taxon>
        <taxon>Metazoa</taxon>
        <taxon>Ecdysozoa</taxon>
        <taxon>Arthropoda</taxon>
        <taxon>Hexapoda</taxon>
        <taxon>Insecta</taxon>
        <taxon>Pterygota</taxon>
        <taxon>Neoptera</taxon>
        <taxon>Paraneoptera</taxon>
        <taxon>Thysanoptera</taxon>
        <taxon>Terebrantia</taxon>
        <taxon>Thripoidea</taxon>
        <taxon>Thripidae</taxon>
        <taxon>Frankliniella</taxon>
    </lineage>
</organism>
<protein>
    <submittedName>
        <fullName evidence="2">Uncharacterized protein LOC113213755</fullName>
    </submittedName>
</protein>
<dbReference type="GeneID" id="113213755"/>
<evidence type="ECO:0000313" key="2">
    <source>
        <dbReference type="RefSeq" id="XP_052132669.1"/>
    </source>
</evidence>